<dbReference type="EMBL" id="MNUU01000051">
    <property type="protein sequence ID" value="OIO07310.1"/>
    <property type="molecule type" value="Genomic_DNA"/>
</dbReference>
<name>A0A1J4T9Y8_9BACT</name>
<dbReference type="SUPFAM" id="SSF81301">
    <property type="entry name" value="Nucleotidyltransferase"/>
    <property type="match status" value="1"/>
</dbReference>
<evidence type="ECO:0000313" key="1">
    <source>
        <dbReference type="EMBL" id="OIO07310.1"/>
    </source>
</evidence>
<dbReference type="InterPro" id="IPR043519">
    <property type="entry name" value="NT_sf"/>
</dbReference>
<sequence length="204" mass="24257">MQFYHDFITQKSFEYLQKLKNKFQFILIGGWAVFLYTKSLKSKDIDIIVDYENLAKMKEAGEIRKNNRLKKYEVSEGNFDIDIYVPYYSELGMPIEEIQKNSKNKEGFTAPEPEILLLLKLYAWHNRRGSAKGQKDELDIFSLALLSEFDWRKYAGFVEKYDFSELNKEFKNLLKATRRIKDLNINEQKMAKSKKRILEKISYS</sequence>
<protein>
    <submittedName>
        <fullName evidence="1">Uncharacterized protein</fullName>
    </submittedName>
</protein>
<dbReference type="AlphaFoldDB" id="A0A1J4T9Y8"/>
<comment type="caution">
    <text evidence="1">The sequence shown here is derived from an EMBL/GenBank/DDBJ whole genome shotgun (WGS) entry which is preliminary data.</text>
</comment>
<accession>A0A1J4T9Y8</accession>
<gene>
    <name evidence="1" type="ORF">AUJ27_02750</name>
</gene>
<reference evidence="1 2" key="1">
    <citation type="journal article" date="2016" name="Environ. Microbiol.">
        <title>Genomic resolution of a cold subsurface aquifer community provides metabolic insights for novel microbes adapted to high CO concentrations.</title>
        <authorList>
            <person name="Probst A.J."/>
            <person name="Castelle C.J."/>
            <person name="Singh A."/>
            <person name="Brown C.T."/>
            <person name="Anantharaman K."/>
            <person name="Sharon I."/>
            <person name="Hug L.A."/>
            <person name="Burstein D."/>
            <person name="Emerson J.B."/>
            <person name="Thomas B.C."/>
            <person name="Banfield J.F."/>
        </authorList>
    </citation>
    <scope>NUCLEOTIDE SEQUENCE [LARGE SCALE GENOMIC DNA]</scope>
    <source>
        <strain evidence="1">CG1_02_37_44</strain>
    </source>
</reference>
<organism evidence="1 2">
    <name type="scientific">Candidatus Falkowbacteria bacterium CG1_02_37_44</name>
    <dbReference type="NCBI Taxonomy" id="1805146"/>
    <lineage>
        <taxon>Bacteria</taxon>
        <taxon>Candidatus Falkowiibacteriota</taxon>
    </lineage>
</organism>
<dbReference type="Gene3D" id="3.30.460.40">
    <property type="match status" value="1"/>
</dbReference>
<evidence type="ECO:0000313" key="2">
    <source>
        <dbReference type="Proteomes" id="UP000183192"/>
    </source>
</evidence>
<dbReference type="Proteomes" id="UP000183192">
    <property type="component" value="Unassembled WGS sequence"/>
</dbReference>
<proteinExistence type="predicted"/>
<dbReference type="STRING" id="1805146.AUJ27_02750"/>